<evidence type="ECO:0000313" key="3">
    <source>
        <dbReference type="EMBL" id="MBL0387063.1"/>
    </source>
</evidence>
<reference evidence="3 4" key="1">
    <citation type="submission" date="2021-01" db="EMBL/GenBank/DDBJ databases">
        <title>Tumebacillus sp. strain ITR2 16S ribosomal RNA gene Genome sequencing and assembly.</title>
        <authorList>
            <person name="Kang M."/>
        </authorList>
    </citation>
    <scope>NUCLEOTIDE SEQUENCE [LARGE SCALE GENOMIC DNA]</scope>
    <source>
        <strain evidence="3 4">ITR2</strain>
    </source>
</reference>
<keyword evidence="2" id="KW-1133">Transmembrane helix</keyword>
<sequence length="425" mass="46619">MNFKKWKTRQWVILCVCLLVLVGSLVAYFLFIPKIYAIDSLQKQVQSAKAQRQILTSTPKPETPNDFQKKALALLVPAQLEQERFLQELHVGAKSSGANLISIAFYDPASEEGKKAPATQGTQTQPPAKPTAKTGATQLPMKTFSGKLSLQGDYKQVREFLEQFSTMSRLITYNNWTLKAEKQDITPGLKTSNGLTNSTVTGVGGTITGTTGTTTVSAANSTAQRVQTQLSVASLTPDEIRKQLTPEFANDKLLNDLTPIFTQTDFNRYEESIRATVPKLMTQQEKDVANLRIQQGFNRLTAGLTGKKQAESVFDQEFAQVFIPGTNAKIREVLGLKAPQTEGQTGNPQGNQTGSQTPSGPVPPPLIFVNLPDLSIQSNHIFKTVVSLDIDFTLYFAPNALDVLPAQPPIKTYDPTFRTNPVESL</sequence>
<proteinExistence type="predicted"/>
<dbReference type="Gene3D" id="3.30.70.60">
    <property type="match status" value="1"/>
</dbReference>
<accession>A0ABS1J9W0</accession>
<dbReference type="Proteomes" id="UP000602284">
    <property type="component" value="Unassembled WGS sequence"/>
</dbReference>
<evidence type="ECO:0000256" key="2">
    <source>
        <dbReference type="SAM" id="Phobius"/>
    </source>
</evidence>
<evidence type="ECO:0000256" key="1">
    <source>
        <dbReference type="SAM" id="MobiDB-lite"/>
    </source>
</evidence>
<protein>
    <submittedName>
        <fullName evidence="3">Uncharacterized protein</fullName>
    </submittedName>
</protein>
<keyword evidence="2" id="KW-0812">Transmembrane</keyword>
<feature type="transmembrane region" description="Helical" evidence="2">
    <location>
        <begin position="12"/>
        <end position="31"/>
    </location>
</feature>
<dbReference type="InterPro" id="IPR014717">
    <property type="entry name" value="Transl_elong_EF1B/ribsomal_bS6"/>
</dbReference>
<keyword evidence="2" id="KW-0472">Membrane</keyword>
<dbReference type="RefSeq" id="WP_201634703.1">
    <property type="nucleotide sequence ID" value="NZ_JAEQNB010000003.1"/>
</dbReference>
<evidence type="ECO:0000313" key="4">
    <source>
        <dbReference type="Proteomes" id="UP000602284"/>
    </source>
</evidence>
<name>A0ABS1J9W0_9BACL</name>
<organism evidence="3 4">
    <name type="scientific">Tumebacillus amylolyticus</name>
    <dbReference type="NCBI Taxonomy" id="2801339"/>
    <lineage>
        <taxon>Bacteria</taxon>
        <taxon>Bacillati</taxon>
        <taxon>Bacillota</taxon>
        <taxon>Bacilli</taxon>
        <taxon>Bacillales</taxon>
        <taxon>Alicyclobacillaceae</taxon>
        <taxon>Tumebacillus</taxon>
    </lineage>
</organism>
<feature type="compositionally biased region" description="Low complexity" evidence="1">
    <location>
        <begin position="340"/>
        <end position="357"/>
    </location>
</feature>
<feature type="region of interest" description="Disordered" evidence="1">
    <location>
        <begin position="340"/>
        <end position="364"/>
    </location>
</feature>
<dbReference type="EMBL" id="JAEQNB010000003">
    <property type="protein sequence ID" value="MBL0387063.1"/>
    <property type="molecule type" value="Genomic_DNA"/>
</dbReference>
<keyword evidence="4" id="KW-1185">Reference proteome</keyword>
<feature type="region of interest" description="Disordered" evidence="1">
    <location>
        <begin position="112"/>
        <end position="140"/>
    </location>
</feature>
<comment type="caution">
    <text evidence="3">The sequence shown here is derived from an EMBL/GenBank/DDBJ whole genome shotgun (WGS) entry which is preliminary data.</text>
</comment>
<gene>
    <name evidence="3" type="ORF">JJB07_10410</name>
</gene>